<evidence type="ECO:0000256" key="3">
    <source>
        <dbReference type="ARBA" id="ARBA00023159"/>
    </source>
</evidence>
<dbReference type="PANTHER" id="PTHR46796">
    <property type="entry name" value="HTH-TYPE TRANSCRIPTIONAL ACTIVATOR RHAS-RELATED"/>
    <property type="match status" value="1"/>
</dbReference>
<evidence type="ECO:0000256" key="2">
    <source>
        <dbReference type="ARBA" id="ARBA00023125"/>
    </source>
</evidence>
<dbReference type="InterPro" id="IPR050204">
    <property type="entry name" value="AraC_XylS_family_regulators"/>
</dbReference>
<dbReference type="RefSeq" id="WP_012646252.1">
    <property type="nucleotide sequence ID" value="NC_011979.1"/>
</dbReference>
<accession>B9M3B3</accession>
<protein>
    <submittedName>
        <fullName evidence="6">Helix-turn-helix transcriptional regulator, AraC family</fullName>
    </submittedName>
</protein>
<dbReference type="PRINTS" id="PR00032">
    <property type="entry name" value="HTHARAC"/>
</dbReference>
<feature type="domain" description="HTH araC/xylS-type" evidence="5">
    <location>
        <begin position="190"/>
        <end position="288"/>
    </location>
</feature>
<keyword evidence="4" id="KW-0804">Transcription</keyword>
<name>B9M3B3_GEODF</name>
<dbReference type="STRING" id="316067.Geob_1163"/>
<sequence>METRKLEKIRALVGEVSEEQLKYVDCFVGDGIGLFIPAVGPCLYAITRDHSHPAYSFVLTFDDKGNFQAKGKNITPAPGEVVAIDPGSLHHEVPGQEQSRYIAILISHTLHDREARQYDLAGKAYDFHRFFPGPELINLLKEFMTEHEAGLPGGEAVLAAVSIRITHSILRAAHGVNSSAPHISNRIEINRVVEYLHRRYGEKVTVDKMATVAAMSPSHFSRVFRKETGLSPMNYLIDLRLAKARRLLVSGETCVTSVALRCGFASHSHFTDTFRKRFGCPPSDVMTTVKAG</sequence>
<dbReference type="GO" id="GO:0043565">
    <property type="term" value="F:sequence-specific DNA binding"/>
    <property type="evidence" value="ECO:0007669"/>
    <property type="project" value="InterPro"/>
</dbReference>
<dbReference type="InterPro" id="IPR020449">
    <property type="entry name" value="Tscrpt_reg_AraC-type_HTH"/>
</dbReference>
<dbReference type="PROSITE" id="PS00041">
    <property type="entry name" value="HTH_ARAC_FAMILY_1"/>
    <property type="match status" value="1"/>
</dbReference>
<dbReference type="InterPro" id="IPR037923">
    <property type="entry name" value="HTH-like"/>
</dbReference>
<dbReference type="KEGG" id="geo:Geob_1163"/>
<dbReference type="InterPro" id="IPR009057">
    <property type="entry name" value="Homeodomain-like_sf"/>
</dbReference>
<keyword evidence="3" id="KW-0010">Activator</keyword>
<proteinExistence type="predicted"/>
<organism evidence="6 7">
    <name type="scientific">Geotalea daltonii (strain DSM 22248 / JCM 15807 / FRC-32)</name>
    <name type="common">Geobacter daltonii</name>
    <dbReference type="NCBI Taxonomy" id="316067"/>
    <lineage>
        <taxon>Bacteria</taxon>
        <taxon>Pseudomonadati</taxon>
        <taxon>Thermodesulfobacteriota</taxon>
        <taxon>Desulfuromonadia</taxon>
        <taxon>Geobacterales</taxon>
        <taxon>Geobacteraceae</taxon>
        <taxon>Geotalea</taxon>
    </lineage>
</organism>
<dbReference type="eggNOG" id="COG2207">
    <property type="taxonomic scope" value="Bacteria"/>
</dbReference>
<dbReference type="OrthoDB" id="112032at2"/>
<dbReference type="EMBL" id="CP001390">
    <property type="protein sequence ID" value="ACM19523.1"/>
    <property type="molecule type" value="Genomic_DNA"/>
</dbReference>
<dbReference type="HOGENOM" id="CLU_000445_88_6_7"/>
<evidence type="ECO:0000259" key="5">
    <source>
        <dbReference type="PROSITE" id="PS01124"/>
    </source>
</evidence>
<dbReference type="SUPFAM" id="SSF51215">
    <property type="entry name" value="Regulatory protein AraC"/>
    <property type="match status" value="1"/>
</dbReference>
<dbReference type="Pfam" id="PF12833">
    <property type="entry name" value="HTH_18"/>
    <property type="match status" value="1"/>
</dbReference>
<keyword evidence="2" id="KW-0238">DNA-binding</keyword>
<gene>
    <name evidence="6" type="ordered locus">Geob_1163</name>
</gene>
<dbReference type="AlphaFoldDB" id="B9M3B3"/>
<reference evidence="6 7" key="1">
    <citation type="submission" date="2009-01" db="EMBL/GenBank/DDBJ databases">
        <title>Complete sequence of Geobacter sp. FRC-32.</title>
        <authorList>
            <consortium name="US DOE Joint Genome Institute"/>
            <person name="Lucas S."/>
            <person name="Copeland A."/>
            <person name="Lapidus A."/>
            <person name="Glavina del Rio T."/>
            <person name="Dalin E."/>
            <person name="Tice H."/>
            <person name="Bruce D."/>
            <person name="Goodwin L."/>
            <person name="Pitluck S."/>
            <person name="Saunders E."/>
            <person name="Brettin T."/>
            <person name="Detter J.C."/>
            <person name="Han C."/>
            <person name="Larimer F."/>
            <person name="Land M."/>
            <person name="Hauser L."/>
            <person name="Kyrpides N."/>
            <person name="Ovchinnikova G."/>
            <person name="Kostka J."/>
            <person name="Richardson P."/>
        </authorList>
    </citation>
    <scope>NUCLEOTIDE SEQUENCE [LARGE SCALE GENOMIC DNA]</scope>
    <source>
        <strain evidence="7">DSM 22248 / JCM 15807 / FRC-32</strain>
    </source>
</reference>
<evidence type="ECO:0000313" key="6">
    <source>
        <dbReference type="EMBL" id="ACM19523.1"/>
    </source>
</evidence>
<dbReference type="SMART" id="SM00342">
    <property type="entry name" value="HTH_ARAC"/>
    <property type="match status" value="1"/>
</dbReference>
<dbReference type="Proteomes" id="UP000007721">
    <property type="component" value="Chromosome"/>
</dbReference>
<dbReference type="InterPro" id="IPR018062">
    <property type="entry name" value="HTH_AraC-typ_CS"/>
</dbReference>
<dbReference type="InterPro" id="IPR018060">
    <property type="entry name" value="HTH_AraC"/>
</dbReference>
<dbReference type="Gene3D" id="1.10.10.60">
    <property type="entry name" value="Homeodomain-like"/>
    <property type="match status" value="2"/>
</dbReference>
<keyword evidence="1" id="KW-0805">Transcription regulation</keyword>
<dbReference type="SUPFAM" id="SSF46689">
    <property type="entry name" value="Homeodomain-like"/>
    <property type="match status" value="2"/>
</dbReference>
<evidence type="ECO:0000313" key="7">
    <source>
        <dbReference type="Proteomes" id="UP000007721"/>
    </source>
</evidence>
<dbReference type="PROSITE" id="PS01124">
    <property type="entry name" value="HTH_ARAC_FAMILY_2"/>
    <property type="match status" value="1"/>
</dbReference>
<keyword evidence="7" id="KW-1185">Reference proteome</keyword>
<evidence type="ECO:0000256" key="1">
    <source>
        <dbReference type="ARBA" id="ARBA00023015"/>
    </source>
</evidence>
<evidence type="ECO:0000256" key="4">
    <source>
        <dbReference type="ARBA" id="ARBA00023163"/>
    </source>
</evidence>
<dbReference type="GO" id="GO:0003700">
    <property type="term" value="F:DNA-binding transcription factor activity"/>
    <property type="evidence" value="ECO:0007669"/>
    <property type="project" value="InterPro"/>
</dbReference>